<dbReference type="KEGG" id="mrub:DEO27_011355"/>
<gene>
    <name evidence="2" type="ORF">DEO27_011355</name>
</gene>
<protein>
    <submittedName>
        <fullName evidence="2">Metallophosphoesterase</fullName>
    </submittedName>
</protein>
<dbReference type="InterPro" id="IPR029052">
    <property type="entry name" value="Metallo-depent_PP-like"/>
</dbReference>
<sequence length="311" mass="35695">MKRRDLIKRVGLAAGTIALNKPMAAMSAVNAHKKQKVLRIAHITDVHIRPEYNAVARFKKCLEMIRKDNVDLILNGGDSIYAADYNDIKKERVLELWSCWKDSMALVKDIPMYSVLGNHDMWWQGKGDELFGKPGVLKMLGLQNNYYSFDKNGWHFIMLDSNHPKTPGMLDDEQWNWFVHDVQSHQDKPTLIMSHYPLLSCTGITDNKPGAIGPFKVEGSYNHLDIMKFIEVFNHNKNIRICLSGHVHLLDKVWYNGVSYLCNGATSGFWWEPGDDGKSSYKQTEPGYSLLNLYNDGSFDDEYIKYETLIK</sequence>
<dbReference type="PANTHER" id="PTHR43143:SF1">
    <property type="entry name" value="SERINE_THREONINE-PROTEIN PHOSPHATASE CPPED1"/>
    <property type="match status" value="1"/>
</dbReference>
<dbReference type="EMBL" id="CP043450">
    <property type="protein sequence ID" value="QEM10590.1"/>
    <property type="molecule type" value="Genomic_DNA"/>
</dbReference>
<reference evidence="2" key="1">
    <citation type="submission" date="2019-08" db="EMBL/GenBank/DDBJ databases">
        <title>Comparative genome analysis confer to the adaptation heavy metal polluted environment.</title>
        <authorList>
            <person name="Li Y."/>
        </authorList>
    </citation>
    <scope>NUCLEOTIDE SEQUENCE [LARGE SCALE GENOMIC DNA]</scope>
    <source>
        <strain evidence="2">P1</strain>
    </source>
</reference>
<dbReference type="InterPro" id="IPR004843">
    <property type="entry name" value="Calcineurin-like_PHP"/>
</dbReference>
<dbReference type="RefSeq" id="WP_112566263.1">
    <property type="nucleotide sequence ID" value="NZ_CP043450.1"/>
</dbReference>
<name>A0A5C1HZR5_9SPHI</name>
<organism evidence="2 3">
    <name type="scientific">Mucilaginibacter rubeus</name>
    <dbReference type="NCBI Taxonomy" id="2027860"/>
    <lineage>
        <taxon>Bacteria</taxon>
        <taxon>Pseudomonadati</taxon>
        <taxon>Bacteroidota</taxon>
        <taxon>Sphingobacteriia</taxon>
        <taxon>Sphingobacteriales</taxon>
        <taxon>Sphingobacteriaceae</taxon>
        <taxon>Mucilaginibacter</taxon>
    </lineage>
</organism>
<dbReference type="Pfam" id="PF00149">
    <property type="entry name" value="Metallophos"/>
    <property type="match status" value="1"/>
</dbReference>
<evidence type="ECO:0000259" key="1">
    <source>
        <dbReference type="Pfam" id="PF00149"/>
    </source>
</evidence>
<dbReference type="Proteomes" id="UP000251402">
    <property type="component" value="Chromosome"/>
</dbReference>
<accession>A0A5C1HZR5</accession>
<dbReference type="InterPro" id="IPR051918">
    <property type="entry name" value="STPP_CPPED1"/>
</dbReference>
<proteinExistence type="predicted"/>
<dbReference type="SUPFAM" id="SSF56300">
    <property type="entry name" value="Metallo-dependent phosphatases"/>
    <property type="match status" value="1"/>
</dbReference>
<feature type="domain" description="Calcineurin-like phosphoesterase" evidence="1">
    <location>
        <begin position="38"/>
        <end position="248"/>
    </location>
</feature>
<dbReference type="OrthoDB" id="9791866at2"/>
<dbReference type="AlphaFoldDB" id="A0A5C1HZR5"/>
<dbReference type="GO" id="GO:0016787">
    <property type="term" value="F:hydrolase activity"/>
    <property type="evidence" value="ECO:0007669"/>
    <property type="project" value="InterPro"/>
</dbReference>
<keyword evidence="3" id="KW-1185">Reference proteome</keyword>
<evidence type="ECO:0000313" key="3">
    <source>
        <dbReference type="Proteomes" id="UP000251402"/>
    </source>
</evidence>
<evidence type="ECO:0000313" key="2">
    <source>
        <dbReference type="EMBL" id="QEM10590.1"/>
    </source>
</evidence>
<dbReference type="PANTHER" id="PTHR43143">
    <property type="entry name" value="METALLOPHOSPHOESTERASE, CALCINEURIN SUPERFAMILY"/>
    <property type="match status" value="1"/>
</dbReference>
<dbReference type="Gene3D" id="3.60.21.10">
    <property type="match status" value="1"/>
</dbReference>